<organism evidence="1 2">
    <name type="scientific">Streptococcus suis</name>
    <dbReference type="NCBI Taxonomy" id="1307"/>
    <lineage>
        <taxon>Bacteria</taxon>
        <taxon>Bacillati</taxon>
        <taxon>Bacillota</taxon>
        <taxon>Bacilli</taxon>
        <taxon>Lactobacillales</taxon>
        <taxon>Streptococcaceae</taxon>
        <taxon>Streptococcus</taxon>
    </lineage>
</organism>
<gene>
    <name evidence="1" type="ORF">ERS132410_00753</name>
</gene>
<protein>
    <submittedName>
        <fullName evidence="1">Uncharacterized protein</fullName>
    </submittedName>
</protein>
<dbReference type="Proteomes" id="UP000073485">
    <property type="component" value="Unassembled WGS sequence"/>
</dbReference>
<reference evidence="1 2" key="1">
    <citation type="submission" date="2016-02" db="EMBL/GenBank/DDBJ databases">
        <authorList>
            <consortium name="Pathogen Informatics"/>
        </authorList>
    </citation>
    <scope>NUCLEOTIDE SEQUENCE [LARGE SCALE GENOMIC DNA]</scope>
    <source>
        <strain evidence="1 2">LSS48</strain>
    </source>
</reference>
<proteinExistence type="predicted"/>
<evidence type="ECO:0000313" key="1">
    <source>
        <dbReference type="EMBL" id="CYU65637.1"/>
    </source>
</evidence>
<sequence length="39" mass="4639">MELQFDEVIEFDDKLYQKNIADHEFPKTDDLDGKGVEHE</sequence>
<name>A0A0Z8DDR9_STRSU</name>
<evidence type="ECO:0000313" key="2">
    <source>
        <dbReference type="Proteomes" id="UP000073485"/>
    </source>
</evidence>
<accession>A0A0Z8DDR9</accession>
<dbReference type="EMBL" id="FIGO01000004">
    <property type="protein sequence ID" value="CYU65637.1"/>
    <property type="molecule type" value="Genomic_DNA"/>
</dbReference>
<dbReference type="AlphaFoldDB" id="A0A0Z8DDR9"/>